<dbReference type="STRING" id="479435.Kfla_1744"/>
<reference evidence="4" key="1">
    <citation type="submission" date="2009-09" db="EMBL/GenBank/DDBJ databases">
        <title>The complete genome of Kribbella flavida DSM 17836.</title>
        <authorList>
            <consortium name="US DOE Joint Genome Institute (JGI-PGF)"/>
            <person name="Lucas S."/>
            <person name="Copeland A."/>
            <person name="Lapidus A."/>
            <person name="Glavina del Rio T."/>
            <person name="Dalin E."/>
            <person name="Tice H."/>
            <person name="Bruce D."/>
            <person name="Goodwin L."/>
            <person name="Pitluck S."/>
            <person name="Kyrpides N."/>
            <person name="Mavromatis K."/>
            <person name="Ivanova N."/>
            <person name="Saunders E."/>
            <person name="Brettin T."/>
            <person name="Detter J.C."/>
            <person name="Han C."/>
            <person name="Larimer F."/>
            <person name="Land M."/>
            <person name="Hauser L."/>
            <person name="Markowitz V."/>
            <person name="Cheng J.-F."/>
            <person name="Hugenholtz P."/>
            <person name="Woyke T."/>
            <person name="Wu D."/>
            <person name="Pukall R."/>
            <person name="Klenk H.-P."/>
            <person name="Eisen J.A."/>
        </authorList>
    </citation>
    <scope>NUCLEOTIDE SEQUENCE [LARGE SCALE GENOMIC DNA]</scope>
    <source>
        <strain evidence="4">DSM 17836 / JCM 10339 / NBRC 14399</strain>
    </source>
</reference>
<keyword evidence="4" id="KW-1185">Reference proteome</keyword>
<dbReference type="eggNOG" id="COG2141">
    <property type="taxonomic scope" value="Bacteria"/>
</dbReference>
<dbReference type="InterPro" id="IPR050564">
    <property type="entry name" value="F420-G6PD/mer"/>
</dbReference>
<dbReference type="SUPFAM" id="SSF51679">
    <property type="entry name" value="Bacterial luciferase-like"/>
    <property type="match status" value="1"/>
</dbReference>
<dbReference type="Pfam" id="PF00296">
    <property type="entry name" value="Bac_luciferase"/>
    <property type="match status" value="1"/>
</dbReference>
<protein>
    <submittedName>
        <fullName evidence="3">Coenzyme F420-dependent N5 N10-methylene tetrahydromethanopterin reductase-like protein</fullName>
    </submittedName>
</protein>
<evidence type="ECO:0000313" key="4">
    <source>
        <dbReference type="Proteomes" id="UP000007967"/>
    </source>
</evidence>
<gene>
    <name evidence="3" type="ordered locus">Kfla_1744</name>
</gene>
<evidence type="ECO:0000313" key="3">
    <source>
        <dbReference type="EMBL" id="ADB30839.1"/>
    </source>
</evidence>
<dbReference type="InterPro" id="IPR011251">
    <property type="entry name" value="Luciferase-like_dom"/>
</dbReference>
<proteinExistence type="predicted"/>
<dbReference type="Proteomes" id="UP000007967">
    <property type="component" value="Chromosome"/>
</dbReference>
<dbReference type="EMBL" id="CP001736">
    <property type="protein sequence ID" value="ADB30839.1"/>
    <property type="molecule type" value="Genomic_DNA"/>
</dbReference>
<dbReference type="HOGENOM" id="CLU_027853_7_2_11"/>
<evidence type="ECO:0000256" key="1">
    <source>
        <dbReference type="ARBA" id="ARBA00023002"/>
    </source>
</evidence>
<dbReference type="AlphaFoldDB" id="D2PNI7"/>
<sequence>MTIELGLILPTSTPDPSRPVLGDARAAARLAEGAGVESVWSTDHLIASAPMLDSTVVLATAAAVTERVKIGYGVMLLALRPVAWAAKQVTSLQHVSGDRLLLGVGTGNPAHGDVGWRAAGTSFESRGRRTDEALQVLPDLIAGRKVQLEEGLEAAIAPGATVPPLLVAGDGQKALARAARFGDGWVSIGLAVDDVPARIAALEDLAAGYDRPRPALTIVGPQVDDIDEAKAVDQLAAYAEAGVERVILVPGGDGWEQGYERAARLRAAL</sequence>
<dbReference type="Gene3D" id="3.20.20.30">
    <property type="entry name" value="Luciferase-like domain"/>
    <property type="match status" value="1"/>
</dbReference>
<feature type="domain" description="Luciferase-like" evidence="2">
    <location>
        <begin position="12"/>
        <end position="239"/>
    </location>
</feature>
<dbReference type="RefSeq" id="WP_012919395.1">
    <property type="nucleotide sequence ID" value="NC_013729.1"/>
</dbReference>
<dbReference type="KEGG" id="kfl:Kfla_1744"/>
<evidence type="ECO:0000259" key="2">
    <source>
        <dbReference type="Pfam" id="PF00296"/>
    </source>
</evidence>
<reference evidence="3 4" key="2">
    <citation type="journal article" date="2010" name="Stand. Genomic Sci.">
        <title>Complete genome sequence of Kribbella flavida type strain (IFO 14399).</title>
        <authorList>
            <person name="Pukall R."/>
            <person name="Lapidus A."/>
            <person name="Glavina Del Rio T."/>
            <person name="Copeland A."/>
            <person name="Tice H."/>
            <person name="Cheng J.-F."/>
            <person name="Lucas S."/>
            <person name="Chen F."/>
            <person name="Nolan M."/>
            <person name="LaButti K."/>
            <person name="Pati A."/>
            <person name="Ivanova N."/>
            <person name="Mavrommatis K."/>
            <person name="Mikhailova N."/>
            <person name="Pitluck S."/>
            <person name="Bruce D."/>
            <person name="Goodwin L."/>
            <person name="Land M."/>
            <person name="Hauser L."/>
            <person name="Chang Y.-J."/>
            <person name="Jeffries C.D."/>
            <person name="Chen A."/>
            <person name="Palaniappan K."/>
            <person name="Chain P."/>
            <person name="Rohde M."/>
            <person name="Goeker M."/>
            <person name="Bristow J."/>
            <person name="Eisen J.A."/>
            <person name="Markowitz V."/>
            <person name="Hugenholtz P."/>
            <person name="Kyrpides N.C."/>
            <person name="Klenk H.-P."/>
            <person name="Brettin T."/>
        </authorList>
    </citation>
    <scope>NUCLEOTIDE SEQUENCE [LARGE SCALE GENOMIC DNA]</scope>
    <source>
        <strain evidence="4">DSM 17836 / JCM 10339 / NBRC 14399</strain>
    </source>
</reference>
<name>D2PNI7_KRIFD</name>
<keyword evidence="1" id="KW-0560">Oxidoreductase</keyword>
<dbReference type="PANTHER" id="PTHR43244">
    <property type="match status" value="1"/>
</dbReference>
<accession>D2PNI7</accession>
<dbReference type="InterPro" id="IPR036661">
    <property type="entry name" value="Luciferase-like_sf"/>
</dbReference>
<dbReference type="GO" id="GO:0016705">
    <property type="term" value="F:oxidoreductase activity, acting on paired donors, with incorporation or reduction of molecular oxygen"/>
    <property type="evidence" value="ECO:0007669"/>
    <property type="project" value="InterPro"/>
</dbReference>
<dbReference type="PANTHER" id="PTHR43244:SF1">
    <property type="entry name" value="5,10-METHYLENETETRAHYDROMETHANOPTERIN REDUCTASE"/>
    <property type="match status" value="1"/>
</dbReference>
<dbReference type="OrthoDB" id="4566556at2"/>
<organism evidence="3 4">
    <name type="scientific">Kribbella flavida (strain DSM 17836 / JCM 10339 / NBRC 14399)</name>
    <dbReference type="NCBI Taxonomy" id="479435"/>
    <lineage>
        <taxon>Bacteria</taxon>
        <taxon>Bacillati</taxon>
        <taxon>Actinomycetota</taxon>
        <taxon>Actinomycetes</taxon>
        <taxon>Propionibacteriales</taxon>
        <taxon>Kribbellaceae</taxon>
        <taxon>Kribbella</taxon>
    </lineage>
</organism>